<comment type="subcellular location">
    <subcellularLocation>
        <location evidence="2">Membrane</location>
    </subcellularLocation>
</comment>
<feature type="region of interest" description="Disordered" evidence="6">
    <location>
        <begin position="504"/>
        <end position="535"/>
    </location>
</feature>
<keyword evidence="3 7" id="KW-0812">Transmembrane</keyword>
<dbReference type="InterPro" id="IPR008977">
    <property type="entry name" value="PHM/PNGase_F_dom_sf"/>
</dbReference>
<evidence type="ECO:0000256" key="7">
    <source>
        <dbReference type="SAM" id="Phobius"/>
    </source>
</evidence>
<dbReference type="GO" id="GO:0005507">
    <property type="term" value="F:copper ion binding"/>
    <property type="evidence" value="ECO:0007669"/>
    <property type="project" value="InterPro"/>
</dbReference>
<keyword evidence="9" id="KW-1185">Reference proteome</keyword>
<dbReference type="GO" id="GO:0030667">
    <property type="term" value="C:secretory granule membrane"/>
    <property type="evidence" value="ECO:0007669"/>
    <property type="project" value="TreeGrafter"/>
</dbReference>
<evidence type="ECO:0000256" key="5">
    <source>
        <dbReference type="ARBA" id="ARBA00023136"/>
    </source>
</evidence>
<dbReference type="GO" id="GO:0006589">
    <property type="term" value="P:octopamine biosynthetic process"/>
    <property type="evidence" value="ECO:0007669"/>
    <property type="project" value="TreeGrafter"/>
</dbReference>
<feature type="transmembrane region" description="Helical" evidence="7">
    <location>
        <begin position="238"/>
        <end position="258"/>
    </location>
</feature>
<accession>A0A915D9E8</accession>
<evidence type="ECO:0000259" key="8">
    <source>
        <dbReference type="Pfam" id="PF01082"/>
    </source>
</evidence>
<evidence type="ECO:0000256" key="6">
    <source>
        <dbReference type="SAM" id="MobiDB-lite"/>
    </source>
</evidence>
<dbReference type="InterPro" id="IPR000945">
    <property type="entry name" value="DBH-like"/>
</dbReference>
<organism evidence="9 10">
    <name type="scientific">Ditylenchus dipsaci</name>
    <dbReference type="NCBI Taxonomy" id="166011"/>
    <lineage>
        <taxon>Eukaryota</taxon>
        <taxon>Metazoa</taxon>
        <taxon>Ecdysozoa</taxon>
        <taxon>Nematoda</taxon>
        <taxon>Chromadorea</taxon>
        <taxon>Rhabditida</taxon>
        <taxon>Tylenchina</taxon>
        <taxon>Tylenchomorpha</taxon>
        <taxon>Sphaerularioidea</taxon>
        <taxon>Anguinidae</taxon>
        <taxon>Anguininae</taxon>
        <taxon>Ditylenchus</taxon>
    </lineage>
</organism>
<evidence type="ECO:0000256" key="1">
    <source>
        <dbReference type="ARBA" id="ARBA00001973"/>
    </source>
</evidence>
<dbReference type="PANTHER" id="PTHR10157">
    <property type="entry name" value="DOPAMINE BETA HYDROXYLASE RELATED"/>
    <property type="match status" value="1"/>
</dbReference>
<evidence type="ECO:0000313" key="9">
    <source>
        <dbReference type="Proteomes" id="UP000887574"/>
    </source>
</evidence>
<dbReference type="GO" id="GO:0004500">
    <property type="term" value="F:dopamine beta-monooxygenase activity"/>
    <property type="evidence" value="ECO:0007669"/>
    <property type="project" value="InterPro"/>
</dbReference>
<dbReference type="InterPro" id="IPR036939">
    <property type="entry name" value="Cu2_ascorb_mOase_N_sf"/>
</dbReference>
<dbReference type="WBParaSite" id="jg17527">
    <property type="protein sequence ID" value="jg17527"/>
    <property type="gene ID" value="jg17527"/>
</dbReference>
<evidence type="ECO:0000256" key="3">
    <source>
        <dbReference type="ARBA" id="ARBA00022692"/>
    </source>
</evidence>
<dbReference type="SUPFAM" id="SSF49742">
    <property type="entry name" value="PHM/PNGase F"/>
    <property type="match status" value="1"/>
</dbReference>
<dbReference type="GO" id="GO:0042420">
    <property type="term" value="P:dopamine catabolic process"/>
    <property type="evidence" value="ECO:0007669"/>
    <property type="project" value="TreeGrafter"/>
</dbReference>
<dbReference type="Proteomes" id="UP000887574">
    <property type="component" value="Unplaced"/>
</dbReference>
<dbReference type="GO" id="GO:0042421">
    <property type="term" value="P:norepinephrine biosynthetic process"/>
    <property type="evidence" value="ECO:0007669"/>
    <property type="project" value="TreeGrafter"/>
</dbReference>
<keyword evidence="5 7" id="KW-0472">Membrane</keyword>
<dbReference type="AlphaFoldDB" id="A0A915D9E8"/>
<evidence type="ECO:0000313" key="10">
    <source>
        <dbReference type="WBParaSite" id="jg17527"/>
    </source>
</evidence>
<proteinExistence type="predicted"/>
<keyword evidence="4 7" id="KW-1133">Transmembrane helix</keyword>
<dbReference type="Pfam" id="PF01082">
    <property type="entry name" value="Cu2_monooxygen"/>
    <property type="match status" value="1"/>
</dbReference>
<protein>
    <submittedName>
        <fullName evidence="10">Copper type II ascorbate-dependent monooxygenase N-terminal domain-containing protein</fullName>
    </submittedName>
</protein>
<comment type="cofactor">
    <cofactor evidence="1">
        <name>Cu(2+)</name>
        <dbReference type="ChEBI" id="CHEBI:29036"/>
    </cofactor>
</comment>
<dbReference type="InterPro" id="IPR000323">
    <property type="entry name" value="Cu2_ascorb_mOase_N"/>
</dbReference>
<dbReference type="GO" id="GO:0005615">
    <property type="term" value="C:extracellular space"/>
    <property type="evidence" value="ECO:0007669"/>
    <property type="project" value="TreeGrafter"/>
</dbReference>
<name>A0A915D9E8_9BILA</name>
<evidence type="ECO:0000256" key="2">
    <source>
        <dbReference type="ARBA" id="ARBA00004370"/>
    </source>
</evidence>
<sequence>MFKFLEEKELRFKCSLLLIPRSLNNSPVELPKSNITDLFQFINPHKRFKDVIETITLTKWIKVSEQLAITNYDKVFPTPTPLIEAQFDPQEQKKGIFVQSAEHSVEGSIHKTAPISKIAFDDGLNNDLFEYQDGDLISSANLNANEQGLYQLRNSKVSKAIAENNKSAAKQTNFNKKDWLLENLLLNGTNTSEKIIKDLPKHSGCAVSSSNGSILINKLRNKLSEKQMCSWRVLNSAILIWSIASVLVWLALLTRALYKYSYQSRESYLQSLTSNTSPTSTTNASTNALSTVQPLSSMTFPNTFDLQEKLRLAEERAEKVNENYPPKLVPDNMKWIADYSEDEDEEDPEQALAKELASKECLTYDAPLPFKVGDKVHVKAKLRRDFDEDEQIDEDDWPGTTNMLLAVSNEDIQQLHSPNVFYQMRHTQLLQKNLPSSAASTSAVKLKTLEIRAHKVKVPAERFTYWCQSIELDNKVKRQKHHIIKYEPIITKGLEHVIHHMEETEEEPMEQPMERMEQGPPAAADEESACPKPEDDVIMDLGHLEVKSQEVGSHPRDCL</sequence>
<dbReference type="Gene3D" id="2.60.120.310">
    <property type="entry name" value="Copper type II, ascorbate-dependent monooxygenase, N-terminal domain"/>
    <property type="match status" value="1"/>
</dbReference>
<reference evidence="10" key="1">
    <citation type="submission" date="2022-11" db="UniProtKB">
        <authorList>
            <consortium name="WormBaseParasite"/>
        </authorList>
    </citation>
    <scope>IDENTIFICATION</scope>
</reference>
<dbReference type="PANTHER" id="PTHR10157:SF29">
    <property type="entry name" value="DOPAMINE BETA-HYDROXYLASE"/>
    <property type="match status" value="1"/>
</dbReference>
<feature type="domain" description="Copper type II ascorbate-dependent monooxygenase N-terminal" evidence="8">
    <location>
        <begin position="450"/>
        <end position="502"/>
    </location>
</feature>
<evidence type="ECO:0000256" key="4">
    <source>
        <dbReference type="ARBA" id="ARBA00022989"/>
    </source>
</evidence>